<proteinExistence type="predicted"/>
<evidence type="ECO:0000256" key="1">
    <source>
        <dbReference type="SAM" id="MobiDB-lite"/>
    </source>
</evidence>
<feature type="region of interest" description="Disordered" evidence="1">
    <location>
        <begin position="25"/>
        <end position="48"/>
    </location>
</feature>
<evidence type="ECO:0000313" key="2">
    <source>
        <dbReference type="EMBL" id="OZC03116.1"/>
    </source>
</evidence>
<dbReference type="EMBL" id="MQWB01000001">
    <property type="protein sequence ID" value="OZC03116.1"/>
    <property type="molecule type" value="Genomic_DNA"/>
</dbReference>
<evidence type="ECO:0000313" key="3">
    <source>
        <dbReference type="Proteomes" id="UP000216446"/>
    </source>
</evidence>
<dbReference type="Proteomes" id="UP000216446">
    <property type="component" value="Unassembled WGS sequence"/>
</dbReference>
<organism evidence="2 3">
    <name type="scientific">Rubricoccus marinus</name>
    <dbReference type="NCBI Taxonomy" id="716817"/>
    <lineage>
        <taxon>Bacteria</taxon>
        <taxon>Pseudomonadati</taxon>
        <taxon>Rhodothermota</taxon>
        <taxon>Rhodothermia</taxon>
        <taxon>Rhodothermales</taxon>
        <taxon>Rubricoccaceae</taxon>
        <taxon>Rubricoccus</taxon>
    </lineage>
</organism>
<accession>A0A259TZK5</accession>
<gene>
    <name evidence="2" type="ORF">BSZ36_09105</name>
</gene>
<sequence length="102" mass="11842">MSTVRPDPGDEVWDDLAQRRWRRIRWRQTTDPTPEAASRRQRGAPPEDAVCAAYGSPIHRTGTYYVRPAYTDGEIWLSQQGYDALIRRTRGRRASRRSGERP</sequence>
<reference evidence="2" key="1">
    <citation type="submission" date="2016-11" db="EMBL/GenBank/DDBJ databases">
        <title>Study of marine rhodopsin-containing bacteria.</title>
        <authorList>
            <person name="Yoshizawa S."/>
            <person name="Kumagai Y."/>
            <person name="Kogure K."/>
        </authorList>
    </citation>
    <scope>NUCLEOTIDE SEQUENCE [LARGE SCALE GENOMIC DNA]</scope>
    <source>
        <strain evidence="2">SG-29</strain>
    </source>
</reference>
<dbReference type="InParanoid" id="A0A259TZK5"/>
<comment type="caution">
    <text evidence="2">The sequence shown here is derived from an EMBL/GenBank/DDBJ whole genome shotgun (WGS) entry which is preliminary data.</text>
</comment>
<dbReference type="AlphaFoldDB" id="A0A259TZK5"/>
<protein>
    <submittedName>
        <fullName evidence="2">Uncharacterized protein</fullName>
    </submittedName>
</protein>
<keyword evidence="3" id="KW-1185">Reference proteome</keyword>
<dbReference type="OrthoDB" id="9902845at2"/>
<name>A0A259TZK5_9BACT</name>
<dbReference type="RefSeq" id="WP_094548120.1">
    <property type="nucleotide sequence ID" value="NZ_MQWB01000001.1"/>
</dbReference>